<dbReference type="InterPro" id="IPR036390">
    <property type="entry name" value="WH_DNA-bd_sf"/>
</dbReference>
<dbReference type="PANTHER" id="PTHR43132">
    <property type="entry name" value="ARSENICAL RESISTANCE OPERON REPRESSOR ARSR-RELATED"/>
    <property type="match status" value="1"/>
</dbReference>
<evidence type="ECO:0000313" key="5">
    <source>
        <dbReference type="EMBL" id="GAA5178942.1"/>
    </source>
</evidence>
<evidence type="ECO:0000313" key="6">
    <source>
        <dbReference type="Proteomes" id="UP001501570"/>
    </source>
</evidence>
<keyword evidence="1" id="KW-0805">Transcription regulation</keyword>
<evidence type="ECO:0000259" key="4">
    <source>
        <dbReference type="SMART" id="SM00418"/>
    </source>
</evidence>
<dbReference type="InterPro" id="IPR001845">
    <property type="entry name" value="HTH_ArsR_DNA-bd_dom"/>
</dbReference>
<evidence type="ECO:0000256" key="3">
    <source>
        <dbReference type="ARBA" id="ARBA00023163"/>
    </source>
</evidence>
<keyword evidence="6" id="KW-1185">Reference proteome</keyword>
<organism evidence="5 6">
    <name type="scientific">Rugosimonospora acidiphila</name>
    <dbReference type="NCBI Taxonomy" id="556531"/>
    <lineage>
        <taxon>Bacteria</taxon>
        <taxon>Bacillati</taxon>
        <taxon>Actinomycetota</taxon>
        <taxon>Actinomycetes</taxon>
        <taxon>Micromonosporales</taxon>
        <taxon>Micromonosporaceae</taxon>
        <taxon>Rugosimonospora</taxon>
    </lineage>
</organism>
<name>A0ABP9RJJ8_9ACTN</name>
<dbReference type="Proteomes" id="UP001501570">
    <property type="component" value="Unassembled WGS sequence"/>
</dbReference>
<keyword evidence="2" id="KW-0238">DNA-binding</keyword>
<keyword evidence="3" id="KW-0804">Transcription</keyword>
<dbReference type="EMBL" id="BAABJQ010000002">
    <property type="protein sequence ID" value="GAA5178942.1"/>
    <property type="molecule type" value="Genomic_DNA"/>
</dbReference>
<evidence type="ECO:0000256" key="2">
    <source>
        <dbReference type="ARBA" id="ARBA00023125"/>
    </source>
</evidence>
<dbReference type="Gene3D" id="1.10.10.10">
    <property type="entry name" value="Winged helix-like DNA-binding domain superfamily/Winged helix DNA-binding domain"/>
    <property type="match status" value="1"/>
</dbReference>
<accession>A0ABP9RJJ8</accession>
<dbReference type="InterPro" id="IPR011991">
    <property type="entry name" value="ArsR-like_HTH"/>
</dbReference>
<protein>
    <submittedName>
        <fullName evidence="5">Winged helix-turn-helix domain-containing protein</fullName>
    </submittedName>
</protein>
<dbReference type="PANTHER" id="PTHR43132:SF8">
    <property type="entry name" value="HTH-TYPE TRANSCRIPTIONAL REGULATOR KMTR"/>
    <property type="match status" value="1"/>
</dbReference>
<comment type="caution">
    <text evidence="5">The sequence shown here is derived from an EMBL/GenBank/DDBJ whole genome shotgun (WGS) entry which is preliminary data.</text>
</comment>
<dbReference type="RefSeq" id="WP_345626062.1">
    <property type="nucleotide sequence ID" value="NZ_BAABJQ010000002.1"/>
</dbReference>
<dbReference type="CDD" id="cd00090">
    <property type="entry name" value="HTH_ARSR"/>
    <property type="match status" value="1"/>
</dbReference>
<reference evidence="6" key="1">
    <citation type="journal article" date="2019" name="Int. J. Syst. Evol. Microbiol.">
        <title>The Global Catalogue of Microorganisms (GCM) 10K type strain sequencing project: providing services to taxonomists for standard genome sequencing and annotation.</title>
        <authorList>
            <consortium name="The Broad Institute Genomics Platform"/>
            <consortium name="The Broad Institute Genome Sequencing Center for Infectious Disease"/>
            <person name="Wu L."/>
            <person name="Ma J."/>
        </authorList>
    </citation>
    <scope>NUCLEOTIDE SEQUENCE [LARGE SCALE GENOMIC DNA]</scope>
    <source>
        <strain evidence="6">JCM 18304</strain>
    </source>
</reference>
<sequence>MLRVHFTQEDLARVRVVPTHGPLVEAMFGFRALRTGELGAVPELWRRRVTRGHPRWTAPLGEVMGPESAFDIFTLVGRTPTAAEGLESIIAMSRRRLSSEIEAAVRWRERRGLDGTRWPSAWVNLLAADVAPGRILAPLIDACHAAVVAPYWDRIQRHLAVESTARMQAIATGGIESLFRSLHPTLRWHASTLELLSRPGPPADVHLRGRGIELVPVVFLDAVEGPFWSLDDPSAPAVLFYPALSSLTGGAKIFTPYAESQASGADGGDGPLAQLLGRTRAAALTAIAGGCTTSALARRVGISAAGASQHASVLRRSGLITTVRDGSSVVHDLTPLGRSLLAGSDLGAIPTTPTPQPAT</sequence>
<proteinExistence type="predicted"/>
<dbReference type="SMART" id="SM00418">
    <property type="entry name" value="HTH_ARSR"/>
    <property type="match status" value="1"/>
</dbReference>
<evidence type="ECO:0000256" key="1">
    <source>
        <dbReference type="ARBA" id="ARBA00023015"/>
    </source>
</evidence>
<dbReference type="InterPro" id="IPR036388">
    <property type="entry name" value="WH-like_DNA-bd_sf"/>
</dbReference>
<gene>
    <name evidence="5" type="ORF">GCM10023322_07330</name>
</gene>
<dbReference type="SUPFAM" id="SSF46785">
    <property type="entry name" value="Winged helix' DNA-binding domain"/>
    <property type="match status" value="1"/>
</dbReference>
<feature type="domain" description="HTH arsR-type" evidence="4">
    <location>
        <begin position="274"/>
        <end position="345"/>
    </location>
</feature>
<dbReference type="InterPro" id="IPR051011">
    <property type="entry name" value="Metal_resp_trans_reg"/>
</dbReference>